<gene>
    <name evidence="1" type="ORF">PCON_12061</name>
</gene>
<reference evidence="1 2" key="1">
    <citation type="journal article" date="2013" name="PLoS Genet.">
        <title>The genome and development-dependent transcriptomes of Pyronema confluens: a window into fungal evolution.</title>
        <authorList>
            <person name="Traeger S."/>
            <person name="Altegoer F."/>
            <person name="Freitag M."/>
            <person name="Gabaldon T."/>
            <person name="Kempken F."/>
            <person name="Kumar A."/>
            <person name="Marcet-Houben M."/>
            <person name="Poggeler S."/>
            <person name="Stajich J.E."/>
            <person name="Nowrousian M."/>
        </authorList>
    </citation>
    <scope>NUCLEOTIDE SEQUENCE [LARGE SCALE GENOMIC DNA]</scope>
    <source>
        <strain evidence="2">CBS 100304</strain>
        <tissue evidence="1">Vegetative mycelium</tissue>
    </source>
</reference>
<evidence type="ECO:0000313" key="1">
    <source>
        <dbReference type="EMBL" id="CCX31984.1"/>
    </source>
</evidence>
<sequence length="13" mass="1430">MLNLLERDGGPTN</sequence>
<dbReference type="EMBL" id="HF935702">
    <property type="protein sequence ID" value="CCX31984.1"/>
    <property type="molecule type" value="Genomic_DNA"/>
</dbReference>
<proteinExistence type="predicted"/>
<name>U4LIQ8_PYROM</name>
<accession>U4LIQ8</accession>
<keyword evidence="2" id="KW-1185">Reference proteome</keyword>
<protein>
    <submittedName>
        <fullName evidence="1">Uncharacterized protein</fullName>
    </submittedName>
</protein>
<organism evidence="1 2">
    <name type="scientific">Pyronema omphalodes (strain CBS 100304)</name>
    <name type="common">Pyronema confluens</name>
    <dbReference type="NCBI Taxonomy" id="1076935"/>
    <lineage>
        <taxon>Eukaryota</taxon>
        <taxon>Fungi</taxon>
        <taxon>Dikarya</taxon>
        <taxon>Ascomycota</taxon>
        <taxon>Pezizomycotina</taxon>
        <taxon>Pezizomycetes</taxon>
        <taxon>Pezizales</taxon>
        <taxon>Pyronemataceae</taxon>
        <taxon>Pyronema</taxon>
    </lineage>
</organism>
<dbReference type="Proteomes" id="UP000018144">
    <property type="component" value="Unassembled WGS sequence"/>
</dbReference>
<evidence type="ECO:0000313" key="2">
    <source>
        <dbReference type="Proteomes" id="UP000018144"/>
    </source>
</evidence>